<dbReference type="RefSeq" id="WP_020834245.1">
    <property type="nucleotide sequence ID" value="NC_021846.1"/>
</dbReference>
<keyword evidence="1" id="KW-0812">Transmembrane</keyword>
<sequence>MNGIIPKKLGSQKLKVKGNVTIIDLVCILVFIVIAVAVAAPLTIIGWLGQTIIGVAIFLTLTVLLIPNKKTGMRLYNLIYFMFKFKSSKKEFLKESSENNTALLMPYKELVDNNDDLGIIKTDFLYENTAFYIAAIEIEGFNILNMSFEEQERKINAIKNLWANLEINCSLIKIEKT</sequence>
<keyword evidence="1" id="KW-0472">Membrane</keyword>
<dbReference type="Proteomes" id="UP000014984">
    <property type="component" value="Chromosome"/>
</dbReference>
<dbReference type="eggNOG" id="COG0433">
    <property type="taxonomic scope" value="Bacteria"/>
</dbReference>
<evidence type="ECO:0000313" key="2">
    <source>
        <dbReference type="EMBL" id="AGR41106.1"/>
    </source>
</evidence>
<dbReference type="HOGENOM" id="CLU_1517019_0_0_14"/>
<dbReference type="AlphaFoldDB" id="S5LWU5"/>
<dbReference type="OrthoDB" id="9804380at2"/>
<gene>
    <name evidence="2" type="ORF">STAIW_v1c04600</name>
</gene>
<dbReference type="KEGG" id="stai:STAIW_v1c04600"/>
<feature type="transmembrane region" description="Helical" evidence="1">
    <location>
        <begin position="20"/>
        <end position="38"/>
    </location>
</feature>
<accession>S5LWU5</accession>
<dbReference type="EMBL" id="CP005074">
    <property type="protein sequence ID" value="AGR41106.1"/>
    <property type="molecule type" value="Genomic_DNA"/>
</dbReference>
<organism evidence="2 3">
    <name type="scientific">Spiroplasma taiwanense CT-1</name>
    <dbReference type="NCBI Taxonomy" id="1276220"/>
    <lineage>
        <taxon>Bacteria</taxon>
        <taxon>Bacillati</taxon>
        <taxon>Mycoplasmatota</taxon>
        <taxon>Mollicutes</taxon>
        <taxon>Entomoplasmatales</taxon>
        <taxon>Spiroplasmataceae</taxon>
        <taxon>Spiroplasma</taxon>
    </lineage>
</organism>
<keyword evidence="3" id="KW-1185">Reference proteome</keyword>
<dbReference type="PATRIC" id="fig|1276220.3.peg.465"/>
<protein>
    <submittedName>
        <fullName evidence="2">Uncharacterized protein</fullName>
    </submittedName>
</protein>
<reference evidence="2 3" key="1">
    <citation type="journal article" date="2013" name="Genome Biol. Evol.">
        <title>Comparison of metabolic capacities and inference of gene content evolution in mosquito-associated Spiroplasma diminutum and S. taiwanense.</title>
        <authorList>
            <person name="Lo W.S."/>
            <person name="Ku C."/>
            <person name="Chen L.L."/>
            <person name="Chang T.H."/>
            <person name="Kuo C.H."/>
        </authorList>
    </citation>
    <scope>NUCLEOTIDE SEQUENCE [LARGE SCALE GENOMIC DNA]</scope>
    <source>
        <strain evidence="2">CT-1</strain>
    </source>
</reference>
<feature type="transmembrane region" description="Helical" evidence="1">
    <location>
        <begin position="44"/>
        <end position="66"/>
    </location>
</feature>
<proteinExistence type="predicted"/>
<keyword evidence="1" id="KW-1133">Transmembrane helix</keyword>
<name>S5LWU5_9MOLU</name>
<evidence type="ECO:0000256" key="1">
    <source>
        <dbReference type="SAM" id="Phobius"/>
    </source>
</evidence>
<dbReference type="STRING" id="1276220.STAIW_v1c04600"/>
<evidence type="ECO:0000313" key="3">
    <source>
        <dbReference type="Proteomes" id="UP000014984"/>
    </source>
</evidence>